<dbReference type="InterPro" id="IPR036249">
    <property type="entry name" value="Thioredoxin-like_sf"/>
</dbReference>
<dbReference type="EC" id="2.5.1.18" evidence="1"/>
<dbReference type="InterPro" id="IPR036282">
    <property type="entry name" value="Glutathione-S-Trfase_C_sf"/>
</dbReference>
<dbReference type="Pfam" id="PF13417">
    <property type="entry name" value="GST_N_3"/>
    <property type="match status" value="1"/>
</dbReference>
<reference evidence="5" key="1">
    <citation type="submission" date="2023-02" db="EMBL/GenBank/DDBJ databases">
        <title>Genome sequence of Hyphococcus flavus.</title>
        <authorList>
            <person name="Rong J.-C."/>
            <person name="Zhao Q."/>
            <person name="Yi M."/>
            <person name="Wu J.-Y."/>
        </authorList>
    </citation>
    <scope>NUCLEOTIDE SEQUENCE</scope>
    <source>
        <strain evidence="5">MCCC 1K03223</strain>
    </source>
</reference>
<proteinExistence type="predicted"/>
<dbReference type="InterPro" id="IPR040079">
    <property type="entry name" value="Glutathione_S-Trfase"/>
</dbReference>
<dbReference type="Gene3D" id="3.40.30.10">
    <property type="entry name" value="Glutaredoxin"/>
    <property type="match status" value="1"/>
</dbReference>
<dbReference type="GO" id="GO:0043295">
    <property type="term" value="F:glutathione binding"/>
    <property type="evidence" value="ECO:0007669"/>
    <property type="project" value="TreeGrafter"/>
</dbReference>
<evidence type="ECO:0000313" key="5">
    <source>
        <dbReference type="EMBL" id="WDI30779.1"/>
    </source>
</evidence>
<dbReference type="SUPFAM" id="SSF47616">
    <property type="entry name" value="GST C-terminal domain-like"/>
    <property type="match status" value="1"/>
</dbReference>
<dbReference type="Gene3D" id="1.20.1050.10">
    <property type="match status" value="1"/>
</dbReference>
<dbReference type="PANTHER" id="PTHR43900">
    <property type="entry name" value="GLUTATHIONE S-TRANSFERASE RHO"/>
    <property type="match status" value="1"/>
</dbReference>
<evidence type="ECO:0000259" key="4">
    <source>
        <dbReference type="PROSITE" id="PS50405"/>
    </source>
</evidence>
<feature type="domain" description="GST C-terminal" evidence="4">
    <location>
        <begin position="87"/>
        <end position="227"/>
    </location>
</feature>
<dbReference type="InterPro" id="IPR010987">
    <property type="entry name" value="Glutathione-S-Trfase_C-like"/>
</dbReference>
<dbReference type="PROSITE" id="PS50405">
    <property type="entry name" value="GST_CTER"/>
    <property type="match status" value="1"/>
</dbReference>
<dbReference type="SFLD" id="SFLDS00019">
    <property type="entry name" value="Glutathione_Transferase_(cytos"/>
    <property type="match status" value="1"/>
</dbReference>
<dbReference type="SUPFAM" id="SSF52833">
    <property type="entry name" value="Thioredoxin-like"/>
    <property type="match status" value="1"/>
</dbReference>
<dbReference type="InterPro" id="IPR004045">
    <property type="entry name" value="Glutathione_S-Trfase_N"/>
</dbReference>
<dbReference type="Pfam" id="PF22041">
    <property type="entry name" value="GST_C_7"/>
    <property type="match status" value="1"/>
</dbReference>
<dbReference type="EMBL" id="CP118166">
    <property type="protein sequence ID" value="WDI30779.1"/>
    <property type="molecule type" value="Genomic_DNA"/>
</dbReference>
<dbReference type="PANTHER" id="PTHR43900:SF97">
    <property type="entry name" value="GLUTATHIONE TRANSFERASE"/>
    <property type="match status" value="1"/>
</dbReference>
<dbReference type="AlphaFoldDB" id="A0AAF0CEW2"/>
<evidence type="ECO:0000256" key="2">
    <source>
        <dbReference type="ARBA" id="ARBA00022679"/>
    </source>
</evidence>
<dbReference type="Proteomes" id="UP001214043">
    <property type="component" value="Chromosome"/>
</dbReference>
<dbReference type="GO" id="GO:0004364">
    <property type="term" value="F:glutathione transferase activity"/>
    <property type="evidence" value="ECO:0007669"/>
    <property type="project" value="UniProtKB-EC"/>
</dbReference>
<evidence type="ECO:0000259" key="3">
    <source>
        <dbReference type="PROSITE" id="PS50404"/>
    </source>
</evidence>
<accession>A0AAF0CEW2</accession>
<sequence>MLKLYDLSLADPDVRPSPFCWRAKFAMLHKGLSFETVPVPFADKTDYPNQDHGLVPILIDGEETVCDSENIYAHLESKYEGAPFAQSNGERAAADFYNAWLGLNLFPNLAPLMFVRVHAAAREDDKAYFRKTREKRLGKTLEEAAATPGLGGKVEEALQTLAAPLVRHRFLGGDQPNIADYNVFSVFLWIRVTTQEELFDAPQAVDAWQERMLDLFDGYGRNAKRVS</sequence>
<keyword evidence="6" id="KW-1185">Reference proteome</keyword>
<evidence type="ECO:0000256" key="1">
    <source>
        <dbReference type="ARBA" id="ARBA00012452"/>
    </source>
</evidence>
<dbReference type="KEGG" id="hfl:PUV54_12530"/>
<gene>
    <name evidence="5" type="ORF">PUV54_12530</name>
</gene>
<keyword evidence="2" id="KW-0808">Transferase</keyword>
<protein>
    <recommendedName>
        <fullName evidence="1">glutathione transferase</fullName>
        <ecNumber evidence="1">2.5.1.18</ecNumber>
    </recommendedName>
</protein>
<name>A0AAF0CEW2_9PROT</name>
<dbReference type="PROSITE" id="PS50404">
    <property type="entry name" value="GST_NTER"/>
    <property type="match status" value="1"/>
</dbReference>
<evidence type="ECO:0000313" key="6">
    <source>
        <dbReference type="Proteomes" id="UP001214043"/>
    </source>
</evidence>
<feature type="domain" description="GST N-terminal" evidence="3">
    <location>
        <begin position="7"/>
        <end position="83"/>
    </location>
</feature>
<dbReference type="InterPro" id="IPR054416">
    <property type="entry name" value="GST_UstS-like_C"/>
</dbReference>
<organism evidence="5 6">
    <name type="scientific">Hyphococcus flavus</name>
    <dbReference type="NCBI Taxonomy" id="1866326"/>
    <lineage>
        <taxon>Bacteria</taxon>
        <taxon>Pseudomonadati</taxon>
        <taxon>Pseudomonadota</taxon>
        <taxon>Alphaproteobacteria</taxon>
        <taxon>Parvularculales</taxon>
        <taxon>Parvularculaceae</taxon>
        <taxon>Hyphococcus</taxon>
    </lineage>
</organism>
<dbReference type="GO" id="GO:0005737">
    <property type="term" value="C:cytoplasm"/>
    <property type="evidence" value="ECO:0007669"/>
    <property type="project" value="TreeGrafter"/>
</dbReference>
<dbReference type="RefSeq" id="WP_274492600.1">
    <property type="nucleotide sequence ID" value="NZ_CP118166.1"/>
</dbReference>